<dbReference type="PANTHER" id="PTHR43081:SF1">
    <property type="entry name" value="ADENYLATE CYCLASE, TERMINAL-DIFFERENTIATION SPECIFIC"/>
    <property type="match status" value="1"/>
</dbReference>
<dbReference type="SUPFAM" id="SSF55073">
    <property type="entry name" value="Nucleotide cyclase"/>
    <property type="match status" value="1"/>
</dbReference>
<name>D2UZM1_NAEGR</name>
<evidence type="ECO:0000256" key="1">
    <source>
        <dbReference type="SAM" id="Coils"/>
    </source>
</evidence>
<evidence type="ECO:0000313" key="4">
    <source>
        <dbReference type="EMBL" id="EFC50180.1"/>
    </source>
</evidence>
<dbReference type="OrthoDB" id="2021138at2759"/>
<dbReference type="InterPro" id="IPR001054">
    <property type="entry name" value="A/G_cyclase"/>
</dbReference>
<feature type="coiled-coil region" evidence="1">
    <location>
        <begin position="254"/>
        <end position="309"/>
    </location>
</feature>
<evidence type="ECO:0000259" key="3">
    <source>
        <dbReference type="PROSITE" id="PS50125"/>
    </source>
</evidence>
<dbReference type="GO" id="GO:0035556">
    <property type="term" value="P:intracellular signal transduction"/>
    <property type="evidence" value="ECO:0007669"/>
    <property type="project" value="InterPro"/>
</dbReference>
<dbReference type="SMART" id="SM00044">
    <property type="entry name" value="CYCc"/>
    <property type="match status" value="1"/>
</dbReference>
<dbReference type="PANTHER" id="PTHR43081">
    <property type="entry name" value="ADENYLATE CYCLASE, TERMINAL-DIFFERENTIATION SPECIFIC-RELATED"/>
    <property type="match status" value="1"/>
</dbReference>
<dbReference type="STRING" id="5762.D2UZM1"/>
<dbReference type="CDD" id="cd07302">
    <property type="entry name" value="CHD"/>
    <property type="match status" value="1"/>
</dbReference>
<dbReference type="InParanoid" id="D2UZM1"/>
<dbReference type="RefSeq" id="XP_002682924.1">
    <property type="nucleotide sequence ID" value="XM_002682878.1"/>
</dbReference>
<keyword evidence="5" id="KW-1185">Reference proteome</keyword>
<evidence type="ECO:0000313" key="5">
    <source>
        <dbReference type="Proteomes" id="UP000006671"/>
    </source>
</evidence>
<feature type="compositionally biased region" description="Polar residues" evidence="2">
    <location>
        <begin position="407"/>
        <end position="424"/>
    </location>
</feature>
<feature type="region of interest" description="Disordered" evidence="2">
    <location>
        <begin position="352"/>
        <end position="373"/>
    </location>
</feature>
<feature type="compositionally biased region" description="Basic and acidic residues" evidence="2">
    <location>
        <begin position="354"/>
        <end position="370"/>
    </location>
</feature>
<dbReference type="EMBL" id="GG738846">
    <property type="protein sequence ID" value="EFC50180.1"/>
    <property type="molecule type" value="Genomic_DNA"/>
</dbReference>
<feature type="coiled-coil region" evidence="1">
    <location>
        <begin position="131"/>
        <end position="174"/>
    </location>
</feature>
<feature type="coiled-coil region" evidence="1">
    <location>
        <begin position="473"/>
        <end position="521"/>
    </location>
</feature>
<dbReference type="eggNOG" id="KOG0618">
    <property type="taxonomic scope" value="Eukaryota"/>
</dbReference>
<feature type="domain" description="Guanylate cyclase" evidence="3">
    <location>
        <begin position="537"/>
        <end position="676"/>
    </location>
</feature>
<dbReference type="Gene3D" id="3.30.70.1230">
    <property type="entry name" value="Nucleotide cyclase"/>
    <property type="match status" value="1"/>
</dbReference>
<proteinExistence type="predicted"/>
<protein>
    <submittedName>
        <fullName evidence="4">Predicted protein</fullName>
    </submittedName>
</protein>
<dbReference type="VEuPathDB" id="AmoebaDB:NAEGRDRAFT_61990"/>
<accession>D2UZM1</accession>
<dbReference type="InterPro" id="IPR029787">
    <property type="entry name" value="Nucleotide_cyclase"/>
</dbReference>
<dbReference type="InterPro" id="IPR050697">
    <property type="entry name" value="Adenylyl/Guanylyl_Cyclase_3/4"/>
</dbReference>
<feature type="compositionally biased region" description="Basic and acidic residues" evidence="2">
    <location>
        <begin position="42"/>
        <end position="58"/>
    </location>
</feature>
<feature type="region of interest" description="Disordered" evidence="2">
    <location>
        <begin position="394"/>
        <end position="439"/>
    </location>
</feature>
<dbReference type="KEGG" id="ngr:NAEGRDRAFT_61990"/>
<feature type="coiled-coil region" evidence="1">
    <location>
        <begin position="886"/>
        <end position="920"/>
    </location>
</feature>
<dbReference type="Pfam" id="PF00211">
    <property type="entry name" value="Guanylate_cyc"/>
    <property type="match status" value="1"/>
</dbReference>
<feature type="region of interest" description="Disordered" evidence="2">
    <location>
        <begin position="1258"/>
        <end position="1278"/>
    </location>
</feature>
<dbReference type="OMA" id="VNIIHQW"/>
<feature type="coiled-coil region" evidence="1">
    <location>
        <begin position="769"/>
        <end position="843"/>
    </location>
</feature>
<organism evidence="5">
    <name type="scientific">Naegleria gruberi</name>
    <name type="common">Amoeba</name>
    <dbReference type="NCBI Taxonomy" id="5762"/>
    <lineage>
        <taxon>Eukaryota</taxon>
        <taxon>Discoba</taxon>
        <taxon>Heterolobosea</taxon>
        <taxon>Tetramitia</taxon>
        <taxon>Eutetramitia</taxon>
        <taxon>Vahlkampfiidae</taxon>
        <taxon>Naegleria</taxon>
    </lineage>
</organism>
<dbReference type="Proteomes" id="UP000006671">
    <property type="component" value="Unassembled WGS sequence"/>
</dbReference>
<keyword evidence="1" id="KW-0175">Coiled coil</keyword>
<gene>
    <name evidence="4" type="ORF">NAEGRDRAFT_61990</name>
</gene>
<feature type="region of interest" description="Disordered" evidence="2">
    <location>
        <begin position="1"/>
        <end position="121"/>
    </location>
</feature>
<dbReference type="GeneID" id="8863461"/>
<feature type="compositionally biased region" description="Basic residues" evidence="2">
    <location>
        <begin position="78"/>
        <end position="91"/>
    </location>
</feature>
<evidence type="ECO:0000256" key="2">
    <source>
        <dbReference type="SAM" id="MobiDB-lite"/>
    </source>
</evidence>
<dbReference type="PROSITE" id="PS50125">
    <property type="entry name" value="GUANYLATE_CYCLASE_2"/>
    <property type="match status" value="1"/>
</dbReference>
<feature type="compositionally biased region" description="Polar residues" evidence="2">
    <location>
        <begin position="1266"/>
        <end position="1278"/>
    </location>
</feature>
<sequence length="1293" mass="148906">MDSSASFKKLPYLDVKQNENSSQQQNEEDSDDSPLELGIINPKERPQSRVSEASEGRMEAQSPIDPSTPQDRVGTSSSRRRVSSRRSRPKSSQRPTSSEDDHGGTKTPIKSISATPDHGSAFDDLKIQSIIREQQIERERIARNKKEEELLTNNRDLSEKLRRHEVEVELMKGQLKRRNELLDHQREAFFKELILLREELFKKGASIAYQPTDYSLFNWSKKNRYEDEMANDTYQSDDILDSENNTTTIDTASYFALKEQSKKVQETLANLKNLELKRKSELDRLQKEREDAEKLKKKLIRKAEKLKKQATLKTIPIVDGSSPTMLDELEEDFEPKPAIEEKKDDDLVLLIPEEPSKEEKHEDKKPELVVERASPVKPTPEILVLSDSEEEITTDKELVVMEEIPQKPTSRRQTPQPLSKTNSKIELLPPPVEKKPSQQQFVPIPIQEIKLPPPKPRNEEAIMRKSQIIPLILSSQEQKKEKDQKQLKEVSLEANDLANQLSDYKTQMDILKRRLQFYKEDKKDENVPKEGPRGEVALVFTDVQDSTRLWELDPLTMEKSLKLHNSIIRSILAETDGFEVKTEGDAFMCAFHRVEDAVEFAIKTQISLVYGDWPNELMSLKPGRIEYDTEDANAMIFRGLRVRMGIHVGKPIVEKDPVTGRYDYFGPVVNRSARVEGQAAGGQIVISNSVWDAIKDKLDTFSEKVWCKYMGPVVLKGMDDPEVIRTILPYQLRNRVFPEPTMVVDPTTGIKQIQEKDRDSSSTMFQSQLKDISQKRSQIKRSKEKIKAQIEFKLKMDALENTLKEKDQIIEFLKLSLENSPLDEADEEEIKNVFKRYEELKNEHVDLMGSFNKVYQSFQEDEYSFDDAEEVFGENEELLRASHDGEDIFERERNKYENQLEYMEKLIKSKDKRIRDLRANFNAAKRIFDGNRRHKSPLKKRYEDLKYLSKNRIEKSKKRNDKSNVEELDGHEAIKAIVKNKKSPQKKVEVDIPKVKPDLTANKMKTLIKAKLTSPANVSETMSSVRSYNSRIEPSIKPIVSSASLPNRKYLPYETVRHDAYRSMDPMNSSPVPSSIAEITSILRDAIQEAIGMSNESKNLNWETFLDDASQNVVEDIPSVPYKENSKDPKKTIIILDEKTGQYVQISKESLKKWGVINAAKFIAEQQYNSTIGKNVKVNQREVVLDKSRTTKEKHPKKSYSRLLESFSKQTHVPVHGTLVNVNIIHQWQPLGSPFRKLRVNPTEEREKLVHEVKSMPAPITGRLNPGNTLHESHDGSTYSLNSTNNYMYRSIQ</sequence>
<dbReference type="GO" id="GO:0009190">
    <property type="term" value="P:cyclic nucleotide biosynthetic process"/>
    <property type="evidence" value="ECO:0007669"/>
    <property type="project" value="InterPro"/>
</dbReference>
<reference evidence="4 5" key="1">
    <citation type="journal article" date="2010" name="Cell">
        <title>The genome of Naegleria gruberi illuminates early eukaryotic versatility.</title>
        <authorList>
            <person name="Fritz-Laylin L.K."/>
            <person name="Prochnik S.E."/>
            <person name="Ginger M.L."/>
            <person name="Dacks J.B."/>
            <person name="Carpenter M.L."/>
            <person name="Field M.C."/>
            <person name="Kuo A."/>
            <person name="Paredez A."/>
            <person name="Chapman J."/>
            <person name="Pham J."/>
            <person name="Shu S."/>
            <person name="Neupane R."/>
            <person name="Cipriano M."/>
            <person name="Mancuso J."/>
            <person name="Tu H."/>
            <person name="Salamov A."/>
            <person name="Lindquist E."/>
            <person name="Shapiro H."/>
            <person name="Lucas S."/>
            <person name="Grigoriev I.V."/>
            <person name="Cande W.Z."/>
            <person name="Fulton C."/>
            <person name="Rokhsar D.S."/>
            <person name="Dawson S.C."/>
        </authorList>
    </citation>
    <scope>NUCLEOTIDE SEQUENCE [LARGE SCALE GENOMIC DNA]</scope>
    <source>
        <strain evidence="4 5">NEG-M</strain>
    </source>
</reference>